<evidence type="ECO:0000256" key="5">
    <source>
        <dbReference type="ARBA" id="ARBA00022842"/>
    </source>
</evidence>
<dbReference type="InterPro" id="IPR010043">
    <property type="entry name" value="UTase/UR"/>
</dbReference>
<dbReference type="GO" id="GO:0008773">
    <property type="term" value="F:[protein-PII] uridylyltransferase activity"/>
    <property type="evidence" value="ECO:0007669"/>
    <property type="project" value="UniProtKB-UniRule"/>
</dbReference>
<dbReference type="NCBIfam" id="NF001366">
    <property type="entry name" value="PRK00275.1"/>
    <property type="match status" value="1"/>
</dbReference>
<evidence type="ECO:0000256" key="4">
    <source>
        <dbReference type="ARBA" id="ARBA00022801"/>
    </source>
</evidence>
<comment type="caution">
    <text evidence="11">The sequence shown here is derived from an EMBL/GenBank/DDBJ whole genome shotgun (WGS) entry which is preliminary data.</text>
</comment>
<dbReference type="InterPro" id="IPR043519">
    <property type="entry name" value="NT_sf"/>
</dbReference>
<name>A0A545U848_9GAMM</name>
<keyword evidence="4 8" id="KW-0378">Hydrolase</keyword>
<comment type="cofactor">
    <cofactor evidence="8">
        <name>Mg(2+)</name>
        <dbReference type="ChEBI" id="CHEBI:18420"/>
    </cofactor>
</comment>
<dbReference type="FunFam" id="1.10.3090.10:FF:000005">
    <property type="entry name" value="Bifunctional uridylyltransferase/uridylyl-removing enzyme"/>
    <property type="match status" value="1"/>
</dbReference>
<dbReference type="Pfam" id="PF01966">
    <property type="entry name" value="HD"/>
    <property type="match status" value="1"/>
</dbReference>
<dbReference type="HAMAP" id="MF_00277">
    <property type="entry name" value="PII_uridylyl_transf"/>
    <property type="match status" value="1"/>
</dbReference>
<dbReference type="PANTHER" id="PTHR47320:SF1">
    <property type="entry name" value="BIFUNCTIONAL URIDYLYLTRANSFERASE_URIDYLYL-REMOVING ENZYME"/>
    <property type="match status" value="1"/>
</dbReference>
<dbReference type="GO" id="GO:0006808">
    <property type="term" value="P:regulation of nitrogen utilization"/>
    <property type="evidence" value="ECO:0007669"/>
    <property type="project" value="UniProtKB-UniRule"/>
</dbReference>
<comment type="domain">
    <text evidence="8">Has four distinct domains: an N-terminal nucleotidyltransferase (NT) domain responsible for UTase activity, a central HD domain that encodes UR activity, and two C-terminal ACT domains that seem to have a role in glutamine sensing.</text>
</comment>
<feature type="domain" description="ACT" evidence="9">
    <location>
        <begin position="706"/>
        <end position="788"/>
    </location>
</feature>
<comment type="catalytic activity">
    <reaction evidence="7">
        <text>guanosine 3',5'-bis(diphosphate) + H2O = GDP + diphosphate + H(+)</text>
        <dbReference type="Rhea" id="RHEA:14253"/>
        <dbReference type="ChEBI" id="CHEBI:15377"/>
        <dbReference type="ChEBI" id="CHEBI:15378"/>
        <dbReference type="ChEBI" id="CHEBI:33019"/>
        <dbReference type="ChEBI" id="CHEBI:58189"/>
        <dbReference type="ChEBI" id="CHEBI:77828"/>
        <dbReference type="EC" id="3.1.7.2"/>
    </reaction>
</comment>
<evidence type="ECO:0000313" key="11">
    <source>
        <dbReference type="EMBL" id="TQV85647.1"/>
    </source>
</evidence>
<dbReference type="EMBL" id="VHSG01000003">
    <property type="protein sequence ID" value="TQV85647.1"/>
    <property type="molecule type" value="Genomic_DNA"/>
</dbReference>
<dbReference type="OrthoDB" id="9758038at2"/>
<gene>
    <name evidence="8" type="primary">glnD</name>
    <name evidence="11" type="ORF">FKG94_02025</name>
</gene>
<evidence type="ECO:0000259" key="9">
    <source>
        <dbReference type="PROSITE" id="PS51671"/>
    </source>
</evidence>
<feature type="domain" description="ACT" evidence="9">
    <location>
        <begin position="816"/>
        <end position="892"/>
    </location>
</feature>
<dbReference type="Pfam" id="PF08335">
    <property type="entry name" value="GlnD_UR_UTase"/>
    <property type="match status" value="1"/>
</dbReference>
<evidence type="ECO:0000256" key="1">
    <source>
        <dbReference type="ARBA" id="ARBA00022679"/>
    </source>
</evidence>
<dbReference type="EC" id="3.1.4.-" evidence="8"/>
<dbReference type="NCBIfam" id="TIGR01693">
    <property type="entry name" value="UTase_glnD"/>
    <property type="match status" value="1"/>
</dbReference>
<feature type="domain" description="HD" evidence="10">
    <location>
        <begin position="462"/>
        <end position="584"/>
    </location>
</feature>
<dbReference type="AlphaFoldDB" id="A0A545U848"/>
<dbReference type="CDD" id="cd04900">
    <property type="entry name" value="ACT_UUR-like_1"/>
    <property type="match status" value="1"/>
</dbReference>
<dbReference type="SUPFAM" id="SSF55021">
    <property type="entry name" value="ACT-like"/>
    <property type="match status" value="2"/>
</dbReference>
<dbReference type="SMART" id="SM00471">
    <property type="entry name" value="HDc"/>
    <property type="match status" value="1"/>
</dbReference>
<dbReference type="GO" id="GO:0008893">
    <property type="term" value="F:guanosine-3',5'-bis(diphosphate) 3'-diphosphatase activity"/>
    <property type="evidence" value="ECO:0007669"/>
    <property type="project" value="UniProtKB-EC"/>
</dbReference>
<dbReference type="InterPro" id="IPR002912">
    <property type="entry name" value="ACT_dom"/>
</dbReference>
<comment type="similarity">
    <text evidence="8">Belongs to the GlnD family.</text>
</comment>
<dbReference type="CDD" id="cd00077">
    <property type="entry name" value="HDc"/>
    <property type="match status" value="1"/>
</dbReference>
<comment type="catalytic activity">
    <reaction evidence="8">
        <text>[protein-PII]-uridylyl-L-tyrosine + H2O = [protein-PII]-L-tyrosine + UMP + H(+)</text>
        <dbReference type="Rhea" id="RHEA:48600"/>
        <dbReference type="Rhea" id="RHEA-COMP:12147"/>
        <dbReference type="Rhea" id="RHEA-COMP:12148"/>
        <dbReference type="ChEBI" id="CHEBI:15377"/>
        <dbReference type="ChEBI" id="CHEBI:15378"/>
        <dbReference type="ChEBI" id="CHEBI:46858"/>
        <dbReference type="ChEBI" id="CHEBI:57865"/>
        <dbReference type="ChEBI" id="CHEBI:90602"/>
    </reaction>
</comment>
<dbReference type="SUPFAM" id="SSF81593">
    <property type="entry name" value="Nucleotidyltransferase substrate binding subunit/domain"/>
    <property type="match status" value="1"/>
</dbReference>
<dbReference type="SUPFAM" id="SSF109604">
    <property type="entry name" value="HD-domain/PDEase-like"/>
    <property type="match status" value="1"/>
</dbReference>
<dbReference type="CDD" id="cd05401">
    <property type="entry name" value="NT_GlnE_GlnD_like"/>
    <property type="match status" value="1"/>
</dbReference>
<dbReference type="InterPro" id="IPR045865">
    <property type="entry name" value="ACT-like_dom_sf"/>
</dbReference>
<keyword evidence="2 8" id="KW-0548">Nucleotidyltransferase</keyword>
<keyword evidence="1 8" id="KW-0808">Transferase</keyword>
<dbReference type="CDD" id="cd04899">
    <property type="entry name" value="ACT_ACR-UUR-like_2"/>
    <property type="match status" value="1"/>
</dbReference>
<dbReference type="InterPro" id="IPR006674">
    <property type="entry name" value="HD_domain"/>
</dbReference>
<evidence type="ECO:0000256" key="3">
    <source>
        <dbReference type="ARBA" id="ARBA00022737"/>
    </source>
</evidence>
<dbReference type="Proteomes" id="UP000319732">
    <property type="component" value="Unassembled WGS sequence"/>
</dbReference>
<accession>A0A545U848</accession>
<dbReference type="Gene3D" id="3.30.70.260">
    <property type="match status" value="1"/>
</dbReference>
<organism evidence="11 12">
    <name type="scientific">Exilibacterium tricleocarpae</name>
    <dbReference type="NCBI Taxonomy" id="2591008"/>
    <lineage>
        <taxon>Bacteria</taxon>
        <taxon>Pseudomonadati</taxon>
        <taxon>Pseudomonadota</taxon>
        <taxon>Gammaproteobacteria</taxon>
        <taxon>Cellvibrionales</taxon>
        <taxon>Cellvibrionaceae</taxon>
        <taxon>Exilibacterium</taxon>
    </lineage>
</organism>
<dbReference type="PANTHER" id="PTHR47320">
    <property type="entry name" value="BIFUNCTIONAL URIDYLYLTRANSFERASE/URIDYLYL-REMOVING ENZYME"/>
    <property type="match status" value="1"/>
</dbReference>
<keyword evidence="6 8" id="KW-0511">Multifunctional enzyme</keyword>
<comment type="function">
    <text evidence="8">Modifies, by uridylylation and deuridylylation, the PII regulatory proteins (GlnB and homologs), in response to the nitrogen status of the cell that GlnD senses through the glutamine level. Under low glutamine levels, catalyzes the conversion of the PII proteins and UTP to PII-UMP and PPi, while under higher glutamine levels, GlnD hydrolyzes PII-UMP to PII and UMP (deuridylylation). Thus, controls uridylylation state and activity of the PII proteins, and plays an important role in the regulation of nitrogen metabolism.</text>
</comment>
<dbReference type="Pfam" id="PF01909">
    <property type="entry name" value="NTP_transf_2"/>
    <property type="match status" value="1"/>
</dbReference>
<sequence length="892" mass="102774">MQTPYFERPLFFFDQSRFRRALAAGNSITVFKDAISAANAQFNARFREGEDIRALVSDRALFIDCMLHYAWHQFRWNTHISLLAVGGYGRGELHPHSDIDLLILLEDDGDNPHLESIERLITFLWDIGLEIGHSVRSLNQCVDIAATDITVATNIMECRTLAGSELLRDKLREMTGPQNIWPANEFFRAKWNEQIARHDKHNHTEYNLEPNVKNAPGGLRDIQMIGWVAKRFFGVRSLRELAGREFFTDEEFGILMAGEEFIWRVRYGLHMIAGRAEERLLFHHQRELAQLFGYRDSDRRLAVEQFMHAYYRIVLALRELNDVLLQYLDEAILQSPDKQATTPINARFQLRDGYIEVTHPEVFRQTPSALLEIFVMMGRDPDIQGVRATTIRLMRACRNLIDDAFRRDPTNNRLFMELLGSPHGLVTQLKRMKRYGVLGRYLPEFGQVTGQMQHDLFHIYTVDAHTLLVVKNMRRFRHPEAQTLFPIAAHIMKRLPKHELLYIAGLYHDIGKGRGGDHSTLGAVDAEAFCVQHGLSPRETRLVCWLVEKHLLMSAVSQKQDISDPEVIHNFALEVGDQNRLDYLYALTVADMNATNPDIWNTWRASLMRQLYLETKRALRRGLEHTVDQKELVEETQLAAIDKLADKGLDEQLVRDLWGDIGDDYFLREGHLDIAWQAEAIWRNRHQDPLVLIKETTSREHEGATQIFIRTKDRDNVFAATATALSLLGLNIQDARLYSSVEGYTIDTFYVLNENDEPIGDDSARVEEIRQALLHELSLVDAYSDIIRRRTPRRLKHFAMPTRATLSNELHSSYTVLEVISPDRPGLLAHIGRIFLEFGIQLQNAKIATLGERVEDVFFITDKQGAPLSDPSLCKELQEEICRRLDQRVEEG</sequence>
<dbReference type="Gene3D" id="1.10.3210.10">
    <property type="entry name" value="Hypothetical protein af1432"/>
    <property type="match status" value="1"/>
</dbReference>
<dbReference type="RefSeq" id="WP_142902498.1">
    <property type="nucleotide sequence ID" value="NZ_ML660087.1"/>
</dbReference>
<feature type="region of interest" description="Uridylyltransferase" evidence="8">
    <location>
        <begin position="1"/>
        <end position="343"/>
    </location>
</feature>
<dbReference type="SUPFAM" id="SSF81301">
    <property type="entry name" value="Nucleotidyltransferase"/>
    <property type="match status" value="1"/>
</dbReference>
<dbReference type="Pfam" id="PF01842">
    <property type="entry name" value="ACT"/>
    <property type="match status" value="1"/>
</dbReference>
<comment type="activity regulation">
    <text evidence="8">Uridylyltransferase (UTase) activity is inhibited by glutamine, while glutamine activates uridylyl-removing (UR) activity.</text>
</comment>
<reference evidence="11 12" key="1">
    <citation type="submission" date="2019-06" db="EMBL/GenBank/DDBJ databases">
        <title>Whole genome sequence for Cellvibrionaceae sp. R142.</title>
        <authorList>
            <person name="Wang G."/>
        </authorList>
    </citation>
    <scope>NUCLEOTIDE SEQUENCE [LARGE SCALE GENOMIC DNA]</scope>
    <source>
        <strain evidence="11 12">R142</strain>
    </source>
</reference>
<keyword evidence="3" id="KW-0677">Repeat</keyword>
<proteinExistence type="inferred from homology"/>
<evidence type="ECO:0000256" key="2">
    <source>
        <dbReference type="ARBA" id="ARBA00022695"/>
    </source>
</evidence>
<dbReference type="PIRSF" id="PIRSF006288">
    <property type="entry name" value="PII_uridyltransf"/>
    <property type="match status" value="1"/>
</dbReference>
<keyword evidence="5 8" id="KW-0460">Magnesium</keyword>
<evidence type="ECO:0000256" key="8">
    <source>
        <dbReference type="HAMAP-Rule" id="MF_00277"/>
    </source>
</evidence>
<dbReference type="PROSITE" id="PS51671">
    <property type="entry name" value="ACT"/>
    <property type="match status" value="2"/>
</dbReference>
<dbReference type="EC" id="2.7.7.59" evidence="8"/>
<dbReference type="InterPro" id="IPR013546">
    <property type="entry name" value="PII_UdlTrfase/GS_AdlTrfase"/>
</dbReference>
<evidence type="ECO:0000256" key="7">
    <source>
        <dbReference type="ARBA" id="ARBA00047968"/>
    </source>
</evidence>
<keyword evidence="12" id="KW-1185">Reference proteome</keyword>
<dbReference type="InterPro" id="IPR003607">
    <property type="entry name" value="HD/PDEase_dom"/>
</dbReference>
<evidence type="ECO:0000259" key="10">
    <source>
        <dbReference type="PROSITE" id="PS51831"/>
    </source>
</evidence>
<comment type="caution">
    <text evidence="8">Lacks conserved residue(s) required for the propagation of feature annotation.</text>
</comment>
<dbReference type="InterPro" id="IPR002934">
    <property type="entry name" value="Polymerase_NTP_transf_dom"/>
</dbReference>
<dbReference type="PROSITE" id="PS51831">
    <property type="entry name" value="HD"/>
    <property type="match status" value="1"/>
</dbReference>
<comment type="catalytic activity">
    <reaction evidence="8">
        <text>[protein-PII]-L-tyrosine + UTP = [protein-PII]-uridylyl-L-tyrosine + diphosphate</text>
        <dbReference type="Rhea" id="RHEA:13673"/>
        <dbReference type="Rhea" id="RHEA-COMP:12147"/>
        <dbReference type="Rhea" id="RHEA-COMP:12148"/>
        <dbReference type="ChEBI" id="CHEBI:33019"/>
        <dbReference type="ChEBI" id="CHEBI:46398"/>
        <dbReference type="ChEBI" id="CHEBI:46858"/>
        <dbReference type="ChEBI" id="CHEBI:90602"/>
        <dbReference type="EC" id="2.7.7.59"/>
    </reaction>
</comment>
<protein>
    <recommendedName>
        <fullName evidence="8">Bifunctional uridylyltransferase/uridylyl-removing enzyme</fullName>
        <shortName evidence="8">UTase/UR</shortName>
    </recommendedName>
    <alternativeName>
        <fullName evidence="8">Bifunctional [protein-PII] modification enzyme</fullName>
    </alternativeName>
    <alternativeName>
        <fullName evidence="8">Bifunctional nitrogen sensor protein</fullName>
    </alternativeName>
    <domain>
        <recommendedName>
            <fullName evidence="8">[Protein-PII] uridylyltransferase</fullName>
            <shortName evidence="8">PII uridylyltransferase</shortName>
            <shortName evidence="8">UTase</shortName>
            <ecNumber evidence="8">2.7.7.59</ecNumber>
        </recommendedName>
    </domain>
    <domain>
        <recommendedName>
            <fullName evidence="8">[Protein-PII]-UMP uridylyl-removing enzyme</fullName>
            <shortName evidence="8">UR</shortName>
            <ecNumber evidence="8">3.1.4.-</ecNumber>
        </recommendedName>
    </domain>
</protein>
<dbReference type="GO" id="GO:0008081">
    <property type="term" value="F:phosphoric diester hydrolase activity"/>
    <property type="evidence" value="ECO:0007669"/>
    <property type="project" value="UniProtKB-UniRule"/>
</dbReference>
<evidence type="ECO:0000256" key="6">
    <source>
        <dbReference type="ARBA" id="ARBA00023268"/>
    </source>
</evidence>
<evidence type="ECO:0000313" key="12">
    <source>
        <dbReference type="Proteomes" id="UP000319732"/>
    </source>
</evidence>